<accession>A0A1L6JB51</accession>
<dbReference type="Pfam" id="PF05275">
    <property type="entry name" value="CopB"/>
    <property type="match status" value="1"/>
</dbReference>
<sequence length="386" mass="41880">MKPALISLAACSVFATAQPAFAQDRPAHDGMQMPGMQMPPAAPKKKPAVRKSAPKKPAARKPAPRSPSATPTSPPAAPVPEKPASDMDHASMPGMNMAAPRAPADAKPAAESGADHADHDMAGMPGQSKPAMEMTGTALPAGNAPAPKPPTDHYADRSFPPKEMERSRSEMMREQGGQTFHQILFNLAEYRVQSGKDGYRWEGEAWFGGDIHRLTIKTEGEGVLREGVESAEVQILYSRAIGPFFNFQVGLRHDFRPTPSRTYAAIGFEGLAPYMFTIDGAAFVSDKGDVLGRLGGYYDQRITQRMILQPRAEVNLSAQDVPELRLGAGVANVELGLRLRYEIRREFAPYIGISYEAKTGRTADFARADRQDPSSASFVAGVRIWF</sequence>
<dbReference type="RefSeq" id="WP_075151820.1">
    <property type="nucleotide sequence ID" value="NZ_CP018820.1"/>
</dbReference>
<feature type="region of interest" description="Disordered" evidence="1">
    <location>
        <begin position="25"/>
        <end position="160"/>
    </location>
</feature>
<dbReference type="GO" id="GO:0006878">
    <property type="term" value="P:intracellular copper ion homeostasis"/>
    <property type="evidence" value="ECO:0007669"/>
    <property type="project" value="InterPro"/>
</dbReference>
<gene>
    <name evidence="3" type="ORF">BRX40_12575</name>
    <name evidence="4" type="ORF">CA257_07355</name>
</gene>
<evidence type="ECO:0000313" key="4">
    <source>
        <dbReference type="EMBL" id="RSV04725.1"/>
    </source>
</evidence>
<name>A0A1L6JB51_9SPHN</name>
<keyword evidence="2" id="KW-0732">Signal</keyword>
<evidence type="ECO:0000313" key="6">
    <source>
        <dbReference type="Proteomes" id="UP000286681"/>
    </source>
</evidence>
<reference evidence="4 6" key="3">
    <citation type="submission" date="2018-07" db="EMBL/GenBank/DDBJ databases">
        <title>Genomic and Epidemiologic Investigation of an Indolent Hospital Outbreak.</title>
        <authorList>
            <person name="Johnson R.C."/>
            <person name="Deming C."/>
            <person name="Conlan S."/>
            <person name="Zellmer C.J."/>
            <person name="Michelin A.V."/>
            <person name="Lee-Lin S."/>
            <person name="Thomas P.J."/>
            <person name="Park M."/>
            <person name="Weingarten R.A."/>
            <person name="Less J."/>
            <person name="Dekker J.P."/>
            <person name="Frank K.M."/>
            <person name="Musser K.A."/>
            <person name="Mcquiston J.R."/>
            <person name="Henderson D.K."/>
            <person name="Lau A.F."/>
            <person name="Palmore T.N."/>
            <person name="Segre J.A."/>
        </authorList>
    </citation>
    <scope>NUCLEOTIDE SEQUENCE [LARGE SCALE GENOMIC DNA]</scope>
    <source>
        <strain evidence="4 6">SK-NIH.Env10_0317</strain>
    </source>
</reference>
<dbReference type="EMBL" id="CP018820">
    <property type="protein sequence ID" value="APR53148.1"/>
    <property type="molecule type" value="Genomic_DNA"/>
</dbReference>
<evidence type="ECO:0000256" key="2">
    <source>
        <dbReference type="SAM" id="SignalP"/>
    </source>
</evidence>
<evidence type="ECO:0000256" key="1">
    <source>
        <dbReference type="SAM" id="MobiDB-lite"/>
    </source>
</evidence>
<feature type="compositionally biased region" description="Pro residues" evidence="1">
    <location>
        <begin position="72"/>
        <end position="81"/>
    </location>
</feature>
<organism evidence="3 5">
    <name type="scientific">Sphingomonas koreensis</name>
    <dbReference type="NCBI Taxonomy" id="93064"/>
    <lineage>
        <taxon>Bacteria</taxon>
        <taxon>Pseudomonadati</taxon>
        <taxon>Pseudomonadota</taxon>
        <taxon>Alphaproteobacteria</taxon>
        <taxon>Sphingomonadales</taxon>
        <taxon>Sphingomonadaceae</taxon>
        <taxon>Sphingomonas</taxon>
    </lineage>
</organism>
<dbReference type="GO" id="GO:0009279">
    <property type="term" value="C:cell outer membrane"/>
    <property type="evidence" value="ECO:0007669"/>
    <property type="project" value="InterPro"/>
</dbReference>
<dbReference type="InterPro" id="IPR007939">
    <property type="entry name" value="Cu-R_B_prcur"/>
</dbReference>
<evidence type="ECO:0000313" key="5">
    <source>
        <dbReference type="Proteomes" id="UP000185161"/>
    </source>
</evidence>
<reference evidence="5" key="2">
    <citation type="submission" date="2016-12" db="EMBL/GenBank/DDBJ databases">
        <title>Whole genome sequencing of Sphingomonas sp. ABOJV.</title>
        <authorList>
            <person name="Conlan S."/>
            <person name="Thomas P.J."/>
            <person name="Mullikin J."/>
            <person name="Palmore T.N."/>
            <person name="Frank K.M."/>
            <person name="Segre J.A."/>
        </authorList>
    </citation>
    <scope>NUCLEOTIDE SEQUENCE [LARGE SCALE GENOMIC DNA]</scope>
    <source>
        <strain evidence="5">ABOJV</strain>
    </source>
</reference>
<feature type="compositionally biased region" description="Low complexity" evidence="1">
    <location>
        <begin position="98"/>
        <end position="110"/>
    </location>
</feature>
<dbReference type="GeneID" id="44133398"/>
<evidence type="ECO:0000313" key="3">
    <source>
        <dbReference type="EMBL" id="APR53148.1"/>
    </source>
</evidence>
<dbReference type="EMBL" id="QQWO01000005">
    <property type="protein sequence ID" value="RSV04725.1"/>
    <property type="molecule type" value="Genomic_DNA"/>
</dbReference>
<dbReference type="OrthoDB" id="9778934at2"/>
<dbReference type="Proteomes" id="UP000185161">
    <property type="component" value="Chromosome"/>
</dbReference>
<dbReference type="Proteomes" id="UP000286681">
    <property type="component" value="Unassembled WGS sequence"/>
</dbReference>
<feature type="signal peptide" evidence="2">
    <location>
        <begin position="1"/>
        <end position="22"/>
    </location>
</feature>
<keyword evidence="5" id="KW-1185">Reference proteome</keyword>
<proteinExistence type="predicted"/>
<dbReference type="AlphaFoldDB" id="A0A1L6JB51"/>
<reference evidence="3" key="1">
    <citation type="submission" date="2016-12" db="EMBL/GenBank/DDBJ databases">
        <title>Whole genome sequencing of Sphingomonas koreensis.</title>
        <authorList>
            <person name="Conlan S."/>
            <person name="Thomas P.J."/>
            <person name="Mullikin J."/>
            <person name="Palmore T.N."/>
            <person name="Frank K.M."/>
            <person name="Segre J.A."/>
        </authorList>
    </citation>
    <scope>NUCLEOTIDE SEQUENCE</scope>
    <source>
        <strain evidence="3">ABOJV</strain>
    </source>
</reference>
<dbReference type="STRING" id="93064.BRX40_12575"/>
<feature type="chain" id="PRO_5041797908" evidence="2">
    <location>
        <begin position="23"/>
        <end position="386"/>
    </location>
</feature>
<feature type="compositionally biased region" description="Basic residues" evidence="1">
    <location>
        <begin position="43"/>
        <end position="63"/>
    </location>
</feature>
<dbReference type="KEGG" id="skr:BRX40_12575"/>
<feature type="compositionally biased region" description="Basic and acidic residues" evidence="1">
    <location>
        <begin position="150"/>
        <end position="160"/>
    </location>
</feature>
<dbReference type="GO" id="GO:0005507">
    <property type="term" value="F:copper ion binding"/>
    <property type="evidence" value="ECO:0007669"/>
    <property type="project" value="InterPro"/>
</dbReference>
<protein>
    <submittedName>
        <fullName evidence="4">Copper resistance protein B</fullName>
    </submittedName>
    <submittedName>
        <fullName evidence="3">Copper resistance protein CopB</fullName>
    </submittedName>
</protein>